<organism evidence="2 3">
    <name type="scientific">Pseudomonas edaphica</name>
    <dbReference type="NCBI Taxonomy" id="2006980"/>
    <lineage>
        <taxon>Bacteria</taxon>
        <taxon>Pseudomonadati</taxon>
        <taxon>Pseudomonadota</taxon>
        <taxon>Gammaproteobacteria</taxon>
        <taxon>Pseudomonadales</taxon>
        <taxon>Pseudomonadaceae</taxon>
        <taxon>Pseudomonas</taxon>
    </lineage>
</organism>
<dbReference type="Pfam" id="PF00501">
    <property type="entry name" value="AMP-binding"/>
    <property type="match status" value="1"/>
</dbReference>
<accession>A0ABY2TYV2</accession>
<feature type="domain" description="AMP-dependent synthetase/ligase" evidence="1">
    <location>
        <begin position="29"/>
        <end position="129"/>
    </location>
</feature>
<reference evidence="2 3" key="1">
    <citation type="submission" date="2019-05" db="EMBL/GenBank/DDBJ databases">
        <title>Pseudomonas edaphica sp. nov., isolated from rhizospheric soil of Cistus ladanifer L. in Spain.</title>
        <authorList>
            <person name="Peix A."/>
        </authorList>
    </citation>
    <scope>NUCLEOTIDE SEQUENCE [LARGE SCALE GENOMIC DNA]</scope>
    <source>
        <strain evidence="2 3">RD25</strain>
    </source>
</reference>
<evidence type="ECO:0000313" key="3">
    <source>
        <dbReference type="Proteomes" id="UP000304941"/>
    </source>
</evidence>
<proteinExistence type="predicted"/>
<dbReference type="Gene3D" id="3.40.50.980">
    <property type="match status" value="1"/>
</dbReference>
<dbReference type="Proteomes" id="UP000304941">
    <property type="component" value="Unassembled WGS sequence"/>
</dbReference>
<keyword evidence="3" id="KW-1185">Reference proteome</keyword>
<dbReference type="GO" id="GO:0016874">
    <property type="term" value="F:ligase activity"/>
    <property type="evidence" value="ECO:0007669"/>
    <property type="project" value="UniProtKB-KW"/>
</dbReference>
<keyword evidence="2" id="KW-0436">Ligase</keyword>
<dbReference type="SUPFAM" id="SSF56801">
    <property type="entry name" value="Acetyl-CoA synthetase-like"/>
    <property type="match status" value="1"/>
</dbReference>
<gene>
    <name evidence="2" type="ORF">FEM54_24640</name>
</gene>
<dbReference type="InterPro" id="IPR000873">
    <property type="entry name" value="AMP-dep_synth/lig_dom"/>
</dbReference>
<dbReference type="EMBL" id="VBVZ01000479">
    <property type="protein sequence ID" value="TLG88849.1"/>
    <property type="molecule type" value="Genomic_DNA"/>
</dbReference>
<protein>
    <submittedName>
        <fullName evidence="2">Long-chain fatty acid--CoA ligase</fullName>
    </submittedName>
</protein>
<evidence type="ECO:0000313" key="2">
    <source>
        <dbReference type="EMBL" id="TLG88849.1"/>
    </source>
</evidence>
<sequence>MSVHELKRPQALEWPAELLGNLPKALEHLQHWAQLTPLHIALRHKRQGQWYAWRWIDVLRDVERLADGLRQQGFSAQSRLALSGTFEPDLLLLALAAQSAGGQVLTLADDLEPEALYQQLWRIHPSHSYAQGRQQVRHWQSANLLDFTQLLGPADPAQHLQRWWQPSGETVLWSEEGTHWQGGLAVVLEQWLNSGHGLAFPESPASARRDRGEVAPTGLLLSPERLQHLADDIESRLAPHGTWRRRVCEWAIAHPQSGLRRLLKNRVRRLLGFQRLTYIWQPASAQKTSRDPAWLAEFKRDIA</sequence>
<dbReference type="RefSeq" id="WP_017137545.1">
    <property type="nucleotide sequence ID" value="NZ_OZ255725.1"/>
</dbReference>
<evidence type="ECO:0000259" key="1">
    <source>
        <dbReference type="Pfam" id="PF00501"/>
    </source>
</evidence>
<name>A0ABY2TYV2_9PSED</name>
<comment type="caution">
    <text evidence="2">The sequence shown here is derived from an EMBL/GenBank/DDBJ whole genome shotgun (WGS) entry which is preliminary data.</text>
</comment>